<evidence type="ECO:0000313" key="2">
    <source>
        <dbReference type="EMBL" id="MFB9233612.1"/>
    </source>
</evidence>
<feature type="signal peptide" evidence="1">
    <location>
        <begin position="1"/>
        <end position="20"/>
    </location>
</feature>
<sequence length="138" mass="15371">MSRIFLIAIVAISLSFPASSKPLNEMFPDISDRYTEEAIVLLRDLDFKQGEIVIGDGIGLLTLNEDFYYLEPSDASYVLTELWGNPEEQASLGMIFPADFTPIDDSWGINIEYEDIGYVSDEDAGSYDYDDIFTGNAG</sequence>
<keyword evidence="3" id="KW-1185">Reference proteome</keyword>
<gene>
    <name evidence="2" type="ORF">ACFFUT_17600</name>
</gene>
<evidence type="ECO:0000313" key="3">
    <source>
        <dbReference type="Proteomes" id="UP001589683"/>
    </source>
</evidence>
<dbReference type="Pfam" id="PF09935">
    <property type="entry name" value="DUF2167"/>
    <property type="match status" value="1"/>
</dbReference>
<protein>
    <submittedName>
        <fullName evidence="2">DUF2167 domain-containing protein</fullName>
    </submittedName>
</protein>
<evidence type="ECO:0000256" key="1">
    <source>
        <dbReference type="SAM" id="SignalP"/>
    </source>
</evidence>
<proteinExistence type="predicted"/>
<name>A0ABV5JJI4_9RHOB</name>
<dbReference type="EMBL" id="JBHMEA010000050">
    <property type="protein sequence ID" value="MFB9233612.1"/>
    <property type="molecule type" value="Genomic_DNA"/>
</dbReference>
<organism evidence="2 3">
    <name type="scientific">Pseudohalocynthiibacter aestuariivivens</name>
    <dbReference type="NCBI Taxonomy" id="1591409"/>
    <lineage>
        <taxon>Bacteria</taxon>
        <taxon>Pseudomonadati</taxon>
        <taxon>Pseudomonadota</taxon>
        <taxon>Alphaproteobacteria</taxon>
        <taxon>Rhodobacterales</taxon>
        <taxon>Paracoccaceae</taxon>
        <taxon>Pseudohalocynthiibacter</taxon>
    </lineage>
</organism>
<comment type="caution">
    <text evidence="2">The sequence shown here is derived from an EMBL/GenBank/DDBJ whole genome shotgun (WGS) entry which is preliminary data.</text>
</comment>
<reference evidence="2 3" key="1">
    <citation type="submission" date="2024-09" db="EMBL/GenBank/DDBJ databases">
        <authorList>
            <person name="Sun Q."/>
            <person name="Mori K."/>
        </authorList>
    </citation>
    <scope>NUCLEOTIDE SEQUENCE [LARGE SCALE GENOMIC DNA]</scope>
    <source>
        <strain evidence="2 3">CECT 8726</strain>
    </source>
</reference>
<dbReference type="Proteomes" id="UP001589683">
    <property type="component" value="Unassembled WGS sequence"/>
</dbReference>
<feature type="chain" id="PRO_5047144692" evidence="1">
    <location>
        <begin position="21"/>
        <end position="138"/>
    </location>
</feature>
<accession>A0ABV5JJI4</accession>
<keyword evidence="1" id="KW-0732">Signal</keyword>
<dbReference type="InterPro" id="IPR018682">
    <property type="entry name" value="DUF2167_membr"/>
</dbReference>
<dbReference type="RefSeq" id="WP_213890471.1">
    <property type="nucleotide sequence ID" value="NZ_JAGFNU010000011.1"/>
</dbReference>